<name>W3WK39_PESFW</name>
<dbReference type="OrthoDB" id="21416at2759"/>
<dbReference type="EMBL" id="KI912120">
    <property type="protein sequence ID" value="ETS74270.1"/>
    <property type="molecule type" value="Genomic_DNA"/>
</dbReference>
<evidence type="ECO:0000313" key="4">
    <source>
        <dbReference type="Proteomes" id="UP000030651"/>
    </source>
</evidence>
<reference evidence="4" key="1">
    <citation type="journal article" date="2015" name="BMC Genomics">
        <title>Genomic and transcriptomic analysis of the endophytic fungus Pestalotiopsis fici reveals its lifestyle and high potential for synthesis of natural products.</title>
        <authorList>
            <person name="Wang X."/>
            <person name="Zhang X."/>
            <person name="Liu L."/>
            <person name="Xiang M."/>
            <person name="Wang W."/>
            <person name="Sun X."/>
            <person name="Che Y."/>
            <person name="Guo L."/>
            <person name="Liu G."/>
            <person name="Guo L."/>
            <person name="Wang C."/>
            <person name="Yin W.B."/>
            <person name="Stadler M."/>
            <person name="Zhang X."/>
            <person name="Liu X."/>
        </authorList>
    </citation>
    <scope>NUCLEOTIDE SEQUENCE [LARGE SCALE GENOMIC DNA]</scope>
    <source>
        <strain evidence="4">W106-1 / CGMCC3.15140</strain>
    </source>
</reference>
<dbReference type="Gene3D" id="3.40.50.1820">
    <property type="entry name" value="alpha/beta hydrolase"/>
    <property type="match status" value="1"/>
</dbReference>
<dbReference type="Gene3D" id="1.25.40.20">
    <property type="entry name" value="Ankyrin repeat-containing domain"/>
    <property type="match status" value="1"/>
</dbReference>
<dbReference type="SUPFAM" id="SSF52540">
    <property type="entry name" value="P-loop containing nucleoside triphosphate hydrolases"/>
    <property type="match status" value="1"/>
</dbReference>
<organism evidence="3 4">
    <name type="scientific">Pestalotiopsis fici (strain W106-1 / CGMCC3.15140)</name>
    <dbReference type="NCBI Taxonomy" id="1229662"/>
    <lineage>
        <taxon>Eukaryota</taxon>
        <taxon>Fungi</taxon>
        <taxon>Dikarya</taxon>
        <taxon>Ascomycota</taxon>
        <taxon>Pezizomycotina</taxon>
        <taxon>Sordariomycetes</taxon>
        <taxon>Xylariomycetidae</taxon>
        <taxon>Amphisphaeriales</taxon>
        <taxon>Sporocadaceae</taxon>
        <taxon>Pestalotiopsis</taxon>
    </lineage>
</organism>
<dbReference type="InParanoid" id="W3WK39"/>
<accession>W3WK39</accession>
<dbReference type="RefSeq" id="XP_007840908.1">
    <property type="nucleotide sequence ID" value="XM_007842717.1"/>
</dbReference>
<dbReference type="AlphaFoldDB" id="W3WK39"/>
<dbReference type="Gene3D" id="3.40.50.300">
    <property type="entry name" value="P-loop containing nucleotide triphosphate hydrolases"/>
    <property type="match status" value="1"/>
</dbReference>
<feature type="domain" description="Nephrocystin 3-like N-terminal" evidence="2">
    <location>
        <begin position="423"/>
        <end position="600"/>
    </location>
</feature>
<dbReference type="PANTHER" id="PTHR10039:SF5">
    <property type="entry name" value="NACHT DOMAIN-CONTAINING PROTEIN"/>
    <property type="match status" value="1"/>
</dbReference>
<dbReference type="GeneID" id="19279149"/>
<dbReference type="Pfam" id="PF24883">
    <property type="entry name" value="NPHP3_N"/>
    <property type="match status" value="1"/>
</dbReference>
<proteinExistence type="predicted"/>
<sequence>MDRVVFRLRQLPEDADRLKVVQLLSKSLGVESSAIDVQSLARSTDPWVLSKTATLQFNETLTIQEVLKENKKGNITKSGDEWKVRVENLKDSLVLDSHFRGLTPLSDPKVHDADCIAISGLSSHPFGSWQPKGASKTFMWIRDALPKSLPSIRPIIYGYDTTLVNSNSFQSILDLALNLLSLLKANGWNSPTSKPLVFLAHSLGGIVLKQALVSLANHMRRDDLLRKAIRGAIFFGVPNLGMEQSHLMAMVDGQPNEAIVDDLSVNSEYLCQLDEQFAGITYLQGIHLYWAYETRKSPTVSKNSEGVWERSGPEEILVTQQSAARGLYQLHSRSHLIFPINENHSNMVKFAENDPNYSIVVDKLVQIVAQVKIEPAIERESALSTAQNDTSNTETKASVVERFLDAPKQDYRLEQIEKNFKNTFDWAYDQQKPGLNQWLQKGTGLFWINGKPGSGKSTLMKFIVQDSRTDDLLSDWRTSAVQIRAAFFFHYRGNTMQKSFEGLLRSVLTQIIKQCNSLSSYLWQSTNDEPMKSHDWTLSRLQRALFQILEQDQVPLHLCLFLDALDEYDGRLEPICKFLCDLSRIPQTTTKRIQICFSSRPWDIFIREFKDCPGFSIQDYTRDDIRDYCLGSIRNEDLTATVLEDLVPVLVERSKGVFLWVKLVVKNLAQAFRAETNGQDLEKRLKALPSELDEYYAELIDRIPHAHRLMVYVMLEITVRSREPISPKAFVCALSTSRSQSHAEYMAAYTTLRRQRFTKLKRGYYPDLARQYSSKYCGGLIEVVKTGTSVARKDQEGVQVFHQTVEDFVMSPRFKALILGNLAKVTTENGNSYLAKLYFKNQPPSIPTVIEHMITKYTPLSLSAQYPYSGLKYYARAAEITTGRSMKDFWGSVPASYYGRSETKSLFKFAVEAGLQLLISEKLAEDPEVLKKSTEPLITKLMSSWPRPWVASMTRLLLHSGYRMDQDPKAFSCFVDYFDRVFRFTRIFDGPPDEQDQYLDAARILLEHGQSSDVDIQLGDDKRQRLKGKPLHIAPSPLAELLLEYGANVNALDSIGQTPLDYKFGKGINTGQARIGRTSLDIYKEGSEFIRKRKLIYEGLYKLISLLVSKGGITRKASEREIRRRLEEFAEYGWETKALYRALLPTPAPS</sequence>
<dbReference type="InterPro" id="IPR027417">
    <property type="entry name" value="P-loop_NTPase"/>
</dbReference>
<gene>
    <name evidence="3" type="ORF">PFICI_14136</name>
</gene>
<evidence type="ECO:0000259" key="2">
    <source>
        <dbReference type="Pfam" id="PF24883"/>
    </source>
</evidence>
<keyword evidence="1" id="KW-0677">Repeat</keyword>
<keyword evidence="4" id="KW-1185">Reference proteome</keyword>
<dbReference type="eggNOG" id="KOG2029">
    <property type="taxonomic scope" value="Eukaryota"/>
</dbReference>
<evidence type="ECO:0000313" key="3">
    <source>
        <dbReference type="EMBL" id="ETS74270.1"/>
    </source>
</evidence>
<evidence type="ECO:0000256" key="1">
    <source>
        <dbReference type="ARBA" id="ARBA00022737"/>
    </source>
</evidence>
<dbReference type="Proteomes" id="UP000030651">
    <property type="component" value="Unassembled WGS sequence"/>
</dbReference>
<protein>
    <recommendedName>
        <fullName evidence="2">Nephrocystin 3-like N-terminal domain-containing protein</fullName>
    </recommendedName>
</protein>
<dbReference type="SUPFAM" id="SSF48403">
    <property type="entry name" value="Ankyrin repeat"/>
    <property type="match status" value="1"/>
</dbReference>
<dbReference type="OMA" id="EQSHLMA"/>
<dbReference type="KEGG" id="pfy:PFICI_14136"/>
<dbReference type="HOGENOM" id="CLU_005462_0_0_1"/>
<dbReference type="InterPro" id="IPR036770">
    <property type="entry name" value="Ankyrin_rpt-contain_sf"/>
</dbReference>
<dbReference type="InterPro" id="IPR029058">
    <property type="entry name" value="AB_hydrolase_fold"/>
</dbReference>
<dbReference type="InterPro" id="IPR056884">
    <property type="entry name" value="NPHP3-like_N"/>
</dbReference>
<dbReference type="PANTHER" id="PTHR10039">
    <property type="entry name" value="AMELOGENIN"/>
    <property type="match status" value="1"/>
</dbReference>
<dbReference type="SUPFAM" id="SSF53474">
    <property type="entry name" value="alpha/beta-Hydrolases"/>
    <property type="match status" value="1"/>
</dbReference>